<evidence type="ECO:0000313" key="1">
    <source>
        <dbReference type="EMBL" id="MEY8661432.1"/>
    </source>
</evidence>
<evidence type="ECO:0000313" key="2">
    <source>
        <dbReference type="Proteomes" id="UP001565236"/>
    </source>
</evidence>
<name>A0ABV4DLT5_9LACO</name>
<accession>A0ABV4DLT5</accession>
<reference evidence="1 2" key="1">
    <citation type="submission" date="2024-03" db="EMBL/GenBank/DDBJ databases">
        <title>Mouse gut bacterial collection (mGBC) of GemPharmatech.</title>
        <authorList>
            <person name="He Y."/>
            <person name="Dong L."/>
            <person name="Wu D."/>
            <person name="Gao X."/>
            <person name="Lin Z."/>
        </authorList>
    </citation>
    <scope>NUCLEOTIDE SEQUENCE [LARGE SCALE GENOMIC DNA]</scope>
    <source>
        <strain evidence="1 2">15-30</strain>
    </source>
</reference>
<dbReference type="GO" id="GO:0008168">
    <property type="term" value="F:methyltransferase activity"/>
    <property type="evidence" value="ECO:0007669"/>
    <property type="project" value="UniProtKB-KW"/>
</dbReference>
<sequence>MSKKASKRLYEELLQSEPLGFVDPLHGLGTFDGYHMKFKEPVEDLKSPWSGDPYLPEWQHKISEMRQLYLKWQKALVKENKQLKSPTRHFVTTESVRKEQKRLIRIGINFGFRLKTISKKTGYAEKTLRNSYSYSRNFHQSRKNSYVIVKNKSEKSAKKIPFKRYLHTKEGKDRYCLVHRQ</sequence>
<dbReference type="EMBL" id="JBCLUF010000002">
    <property type="protein sequence ID" value="MEY8661432.1"/>
    <property type="molecule type" value="Genomic_DNA"/>
</dbReference>
<dbReference type="RefSeq" id="WP_369940033.1">
    <property type="nucleotide sequence ID" value="NZ_JBCLUF010000002.1"/>
</dbReference>
<keyword evidence="1" id="KW-0489">Methyltransferase</keyword>
<keyword evidence="2" id="KW-1185">Reference proteome</keyword>
<protein>
    <submittedName>
        <fullName evidence="1">Modification methylase Sau96I</fullName>
    </submittedName>
</protein>
<organism evidence="1 2">
    <name type="scientific">Ligilactobacillus faecis</name>
    <dbReference type="NCBI Taxonomy" id="762833"/>
    <lineage>
        <taxon>Bacteria</taxon>
        <taxon>Bacillati</taxon>
        <taxon>Bacillota</taxon>
        <taxon>Bacilli</taxon>
        <taxon>Lactobacillales</taxon>
        <taxon>Lactobacillaceae</taxon>
        <taxon>Ligilactobacillus</taxon>
    </lineage>
</organism>
<dbReference type="Proteomes" id="UP001565236">
    <property type="component" value="Unassembled WGS sequence"/>
</dbReference>
<proteinExistence type="predicted"/>
<dbReference type="GO" id="GO:0032259">
    <property type="term" value="P:methylation"/>
    <property type="evidence" value="ECO:0007669"/>
    <property type="project" value="UniProtKB-KW"/>
</dbReference>
<comment type="caution">
    <text evidence="1">The sequence shown here is derived from an EMBL/GenBank/DDBJ whole genome shotgun (WGS) entry which is preliminary data.</text>
</comment>
<gene>
    <name evidence="1" type="ORF">AALT52_00780</name>
</gene>
<keyword evidence="1" id="KW-0808">Transferase</keyword>